<sequence length="280" mass="28924">MSQPGTTAVAAPASAPRRRVALPTAPEFVVEIGGMFRLGAQAVSRALRAPYSYGPEFVAQFRFALRLSLFPLVVTSFALSFGPAGIQASNFLGLFGALDRLGGLYVLIVVREFAPLVSGIVVAGVAGTAICADLGARVVREEVSALSVLGIDPVKSLVVPRLLALVLVCVLCDVLSLLSGLVGALAVIVQNDAPLGPFFSAFFSTATPLELGASFVKCALYGVAIALVSCYKGLHAKGGPEGVGRAVNQSVVVTFLAIGAIDYAFTQFLLATNPILSAVR</sequence>
<dbReference type="PANTHER" id="PTHR30188">
    <property type="entry name" value="ABC TRANSPORTER PERMEASE PROTEIN-RELATED"/>
    <property type="match status" value="1"/>
</dbReference>
<feature type="transmembrane region" description="Helical" evidence="1">
    <location>
        <begin position="162"/>
        <end position="189"/>
    </location>
</feature>
<evidence type="ECO:0000313" key="3">
    <source>
        <dbReference type="Proteomes" id="UP001277761"/>
    </source>
</evidence>
<protein>
    <submittedName>
        <fullName evidence="2">ABC transporter permease</fullName>
    </submittedName>
</protein>
<dbReference type="Proteomes" id="UP001277761">
    <property type="component" value="Unassembled WGS sequence"/>
</dbReference>
<feature type="transmembrane region" description="Helical" evidence="1">
    <location>
        <begin position="251"/>
        <end position="270"/>
    </location>
</feature>
<feature type="transmembrane region" description="Helical" evidence="1">
    <location>
        <begin position="209"/>
        <end position="231"/>
    </location>
</feature>
<keyword evidence="1" id="KW-0472">Membrane</keyword>
<evidence type="ECO:0000313" key="2">
    <source>
        <dbReference type="EMBL" id="MDX8153293.1"/>
    </source>
</evidence>
<dbReference type="PANTHER" id="PTHR30188:SF4">
    <property type="entry name" value="PROTEIN TRIGALACTOSYLDIACYLGLYCEROL 1, CHLOROPLASTIC"/>
    <property type="match status" value="1"/>
</dbReference>
<reference evidence="2 3" key="1">
    <citation type="submission" date="2023-11" db="EMBL/GenBank/DDBJ databases">
        <authorList>
            <person name="Xu M."/>
            <person name="Jiang T."/>
        </authorList>
    </citation>
    <scope>NUCLEOTIDE SEQUENCE [LARGE SCALE GENOMIC DNA]</scope>
    <source>
        <strain evidence="2 3">SD</strain>
    </source>
</reference>
<dbReference type="Pfam" id="PF02405">
    <property type="entry name" value="MlaE"/>
    <property type="match status" value="1"/>
</dbReference>
<name>A0ABU4VN95_9ACTN</name>
<dbReference type="RefSeq" id="WP_319955442.1">
    <property type="nucleotide sequence ID" value="NZ_JAXAVX010000012.1"/>
</dbReference>
<accession>A0ABU4VN95</accession>
<dbReference type="EMBL" id="JAXAVX010000012">
    <property type="protein sequence ID" value="MDX8153293.1"/>
    <property type="molecule type" value="Genomic_DNA"/>
</dbReference>
<dbReference type="InterPro" id="IPR030802">
    <property type="entry name" value="Permease_MalE"/>
</dbReference>
<feature type="transmembrane region" description="Helical" evidence="1">
    <location>
        <begin position="63"/>
        <end position="84"/>
    </location>
</feature>
<comment type="caution">
    <text evidence="2">The sequence shown here is derived from an EMBL/GenBank/DDBJ whole genome shotgun (WGS) entry which is preliminary data.</text>
</comment>
<organism evidence="2 3">
    <name type="scientific">Patulibacter brassicae</name>
    <dbReference type="NCBI Taxonomy" id="1705717"/>
    <lineage>
        <taxon>Bacteria</taxon>
        <taxon>Bacillati</taxon>
        <taxon>Actinomycetota</taxon>
        <taxon>Thermoleophilia</taxon>
        <taxon>Solirubrobacterales</taxon>
        <taxon>Patulibacteraceae</taxon>
        <taxon>Patulibacter</taxon>
    </lineage>
</organism>
<keyword evidence="1" id="KW-1133">Transmembrane helix</keyword>
<keyword evidence="3" id="KW-1185">Reference proteome</keyword>
<gene>
    <name evidence="2" type="ORF">SK069_16965</name>
</gene>
<proteinExistence type="predicted"/>
<keyword evidence="1" id="KW-0812">Transmembrane</keyword>
<evidence type="ECO:0000256" key="1">
    <source>
        <dbReference type="SAM" id="Phobius"/>
    </source>
</evidence>